<proteinExistence type="predicted"/>
<reference evidence="2 4" key="2">
    <citation type="submission" date="2019-07" db="EMBL/GenBank/DDBJ databases">
        <title>Whole genome shotgun sequence of Acetobacter indonesiensis NBRC 16471.</title>
        <authorList>
            <person name="Hosoyama A."/>
            <person name="Uohara A."/>
            <person name="Ohji S."/>
            <person name="Ichikawa N."/>
        </authorList>
    </citation>
    <scope>NUCLEOTIDE SEQUENCE [LARGE SCALE GENOMIC DNA]</scope>
    <source>
        <strain evidence="2 4">NBRC 16471</strain>
    </source>
</reference>
<accession>A0A6N3T5P0</accession>
<dbReference type="Proteomes" id="UP000321104">
    <property type="component" value="Unassembled WGS sequence"/>
</dbReference>
<reference evidence="1 3" key="1">
    <citation type="submission" date="2012-11" db="EMBL/GenBank/DDBJ databases">
        <title>Whole genome sequence of Acetobacter indonesiensis 5H-1.</title>
        <authorList>
            <person name="Azuma Y."/>
            <person name="Higashiura N."/>
            <person name="Hirakawa H."/>
            <person name="Matsushita K."/>
        </authorList>
    </citation>
    <scope>NUCLEOTIDE SEQUENCE [LARGE SCALE GENOMIC DNA]</scope>
    <source>
        <strain evidence="1 3">5H-1</strain>
    </source>
</reference>
<sequence>MTVILAIKRVQPYSEDVFLYNSENSIIAPMIARFSGQWPILPLSPTCRVVVRDSLSRPSAEREAEINQLWEDAQQKSPALFNGCVFSADKITATEIQGHWTEYRFVLAQMKKPSLFPILKLQPLAVIGLVKTPDGYILGRRHPSSLYQGNFWQSPPAGSIERRHDGNTQVDLAEQILAEAEEELGLPAHSLTVGNPSLIARHPGTRILDIGIQLETSLSFAEVKAKWQASGNTEYDQLVLVTKAERESWLNRDDLLPTSRALLQAV</sequence>
<evidence type="ECO:0000313" key="1">
    <source>
        <dbReference type="EMBL" id="GAN61963.1"/>
    </source>
</evidence>
<keyword evidence="3" id="KW-1185">Reference proteome</keyword>
<dbReference type="AlphaFoldDB" id="A0A6N3T5P0"/>
<dbReference type="Proteomes" id="UP000032673">
    <property type="component" value="Unassembled WGS sequence"/>
</dbReference>
<evidence type="ECO:0000313" key="4">
    <source>
        <dbReference type="Proteomes" id="UP000321104"/>
    </source>
</evidence>
<gene>
    <name evidence="1" type="ORF">Abin_004_033</name>
    <name evidence="2" type="ORF">AIN02nite_25470</name>
</gene>
<protein>
    <submittedName>
        <fullName evidence="1">Phosphohydrolase</fullName>
    </submittedName>
</protein>
<dbReference type="SUPFAM" id="SSF55811">
    <property type="entry name" value="Nudix"/>
    <property type="match status" value="1"/>
</dbReference>
<name>A0A6N3T5P0_9PROT</name>
<evidence type="ECO:0000313" key="3">
    <source>
        <dbReference type="Proteomes" id="UP000032673"/>
    </source>
</evidence>
<organism evidence="2 4">
    <name type="scientific">Acetobacter indonesiensis</name>
    <dbReference type="NCBI Taxonomy" id="104101"/>
    <lineage>
        <taxon>Bacteria</taxon>
        <taxon>Pseudomonadati</taxon>
        <taxon>Pseudomonadota</taxon>
        <taxon>Alphaproteobacteria</taxon>
        <taxon>Acetobacterales</taxon>
        <taxon>Acetobacteraceae</taxon>
        <taxon>Acetobacter</taxon>
    </lineage>
</organism>
<dbReference type="EMBL" id="BAMW01000004">
    <property type="protein sequence ID" value="GAN61963.1"/>
    <property type="molecule type" value="Genomic_DNA"/>
</dbReference>
<evidence type="ECO:0000313" key="2">
    <source>
        <dbReference type="EMBL" id="GEN04522.1"/>
    </source>
</evidence>
<dbReference type="InterPro" id="IPR015797">
    <property type="entry name" value="NUDIX_hydrolase-like_dom_sf"/>
</dbReference>
<dbReference type="EMBL" id="BJXQ01000020">
    <property type="protein sequence ID" value="GEN04522.1"/>
    <property type="molecule type" value="Genomic_DNA"/>
</dbReference>
<comment type="caution">
    <text evidence="2">The sequence shown here is derived from an EMBL/GenBank/DDBJ whole genome shotgun (WGS) entry which is preliminary data.</text>
</comment>